<reference evidence="1 2" key="1">
    <citation type="submission" date="2020-04" db="EMBL/GenBank/DDBJ databases">
        <title>Hymenobacter polaris sp. nov., isolated from Arctic soil.</title>
        <authorList>
            <person name="Dahal R.H."/>
        </authorList>
    </citation>
    <scope>NUCLEOTIDE SEQUENCE [LARGE SCALE GENOMIC DNA]</scope>
    <source>
        <strain evidence="1 2">RP-2-7</strain>
    </source>
</reference>
<dbReference type="Proteomes" id="UP000559626">
    <property type="component" value="Unassembled WGS sequence"/>
</dbReference>
<proteinExistence type="predicted"/>
<dbReference type="RefSeq" id="WP_169533697.1">
    <property type="nucleotide sequence ID" value="NZ_JABBGH010000004.1"/>
</dbReference>
<protein>
    <recommendedName>
        <fullName evidence="3">Ribbon-helix-helix protein, CopG family</fullName>
    </recommendedName>
</protein>
<evidence type="ECO:0000313" key="1">
    <source>
        <dbReference type="EMBL" id="NML67997.1"/>
    </source>
</evidence>
<evidence type="ECO:0008006" key="3">
    <source>
        <dbReference type="Google" id="ProtNLM"/>
    </source>
</evidence>
<keyword evidence="2" id="KW-1185">Reference proteome</keyword>
<accession>A0A7Y0AIU2</accession>
<organism evidence="1 2">
    <name type="scientific">Hymenobacter polaris</name>
    <dbReference type="NCBI Taxonomy" id="2682546"/>
    <lineage>
        <taxon>Bacteria</taxon>
        <taxon>Pseudomonadati</taxon>
        <taxon>Bacteroidota</taxon>
        <taxon>Cytophagia</taxon>
        <taxon>Cytophagales</taxon>
        <taxon>Hymenobacteraceae</taxon>
        <taxon>Hymenobacter</taxon>
    </lineage>
</organism>
<name>A0A7Y0AIU2_9BACT</name>
<evidence type="ECO:0000313" key="2">
    <source>
        <dbReference type="Proteomes" id="UP000559626"/>
    </source>
</evidence>
<sequence length="55" mass="6167">MRAEKQEATGKKQLSVVLEAIELETAKKVAKKRGVSTSSLVRMLILDEARRLDIQ</sequence>
<dbReference type="AlphaFoldDB" id="A0A7Y0AIU2"/>
<dbReference type="EMBL" id="JABBGH010000004">
    <property type="protein sequence ID" value="NML67997.1"/>
    <property type="molecule type" value="Genomic_DNA"/>
</dbReference>
<gene>
    <name evidence="1" type="ORF">HHL22_22585</name>
</gene>
<comment type="caution">
    <text evidence="1">The sequence shown here is derived from an EMBL/GenBank/DDBJ whole genome shotgun (WGS) entry which is preliminary data.</text>
</comment>